<organism evidence="2">
    <name type="scientific">Ruminococcus flavefaciens</name>
    <dbReference type="NCBI Taxonomy" id="1265"/>
    <lineage>
        <taxon>Bacteria</taxon>
        <taxon>Bacillati</taxon>
        <taxon>Bacillota</taxon>
        <taxon>Clostridia</taxon>
        <taxon>Eubacteriales</taxon>
        <taxon>Oscillospiraceae</taxon>
        <taxon>Ruminococcus</taxon>
    </lineage>
</organism>
<dbReference type="AlphaFoldDB" id="Q52747"/>
<feature type="compositionally biased region" description="Basic and acidic residues" evidence="1">
    <location>
        <begin position="63"/>
        <end position="82"/>
    </location>
</feature>
<feature type="compositionally biased region" description="Basic and acidic residues" evidence="1">
    <location>
        <begin position="295"/>
        <end position="309"/>
    </location>
</feature>
<feature type="compositionally biased region" description="Gly residues" evidence="1">
    <location>
        <begin position="663"/>
        <end position="673"/>
    </location>
</feature>
<accession>Q52747</accession>
<feature type="compositionally biased region" description="Basic and acidic residues" evidence="1">
    <location>
        <begin position="372"/>
        <end position="389"/>
    </location>
</feature>
<dbReference type="PIR" id="S21323">
    <property type="entry name" value="S21323"/>
</dbReference>
<feature type="region of interest" description="Disordered" evidence="1">
    <location>
        <begin position="630"/>
        <end position="680"/>
    </location>
</feature>
<sequence>MVTSESARSGTPSSSPPTSPSPSPTSPTPPSPSTESSPTPSSPASPRSPTVRCREAVAPACHADARTAGRGRDPRHQCDARLRGRHRPRLGHAVVRDDGLGPHQRDCVRGACHGPSVHRADWHQPRRAALELVGQLVHPQSGLVPVVRGVPAPPPRDRRRDQSRPRRALVQLPLPRDREQPGGHQPHDADAVHGGGRGVRGQLQSRRPRDRRVRDHRDGPSDGRSFDPPDRQRAVRRQRGRRHRLVDRRVRPREQPVPRVRQRGPGVRAHEHRRRRGPLAGDLVERAQAAHPRSVQREPIDHGGRELHRVGAQGRGAREDRGDGAGRERGRAQRIRRGGRLHRAEGRREASLGLRARGVPSGLQRRQASAVEQRHPGRRRPPEGRDLQRRAVPGSRAPQAGASGQRRVGPRGGGVGRLRVSALRVVPLRRRSGRDRADCHARPGVSHRATPRGHPHRCRAVRGSRQDDRARDLRRRHVDATAGQGRRDRPQLRVLVHQLRREATGQRPDAMGARAHPIHWGGVRLPRGARASQGHRRDRTAVRLPRVRRDSRAQRDTRADVVRARRLRTRRGAAGTERAELRRVHERRRRRATVGRVTVRGCFRERVRSDPHRSHGTRAQHVHRATRDAAGVRAGLGEQRVHRRAAATRGTGRQETRRSGSGDTSGAGRGGAIASGQTTA</sequence>
<feature type="region of interest" description="Disordered" evidence="1">
    <location>
        <begin position="432"/>
        <end position="473"/>
    </location>
</feature>
<feature type="compositionally biased region" description="Low complexity" evidence="1">
    <location>
        <begin position="1"/>
        <end position="13"/>
    </location>
</feature>
<feature type="compositionally biased region" description="Low complexity" evidence="1">
    <location>
        <begin position="33"/>
        <end position="50"/>
    </location>
</feature>
<feature type="compositionally biased region" description="Basic and acidic residues" evidence="1">
    <location>
        <begin position="212"/>
        <end position="233"/>
    </location>
</feature>
<feature type="compositionally biased region" description="Basic residues" evidence="1">
    <location>
        <begin position="234"/>
        <end position="246"/>
    </location>
</feature>
<proteinExistence type="predicted"/>
<dbReference type="EMBL" id="X56082">
    <property type="protein sequence ID" value="CAA39559.1"/>
    <property type="molecule type" value="Genomic_DNA"/>
</dbReference>
<reference evidence="2" key="1">
    <citation type="submission" date="1990-09" db="EMBL/GenBank/DDBJ databases">
        <title>Nucleotide sequence of a cellulase gene complex from Ruminococcus flavefaciens strain 186 coding for multi-cellulase activities.</title>
        <authorList>
            <person name="Huang C.M."/>
            <person name="Asmundson R.V."/>
            <person name="Yu P.L."/>
        </authorList>
    </citation>
    <scope>NUCLEOTIDE SEQUENCE</scope>
    <source>
        <strain evidence="2">186</strain>
    </source>
</reference>
<evidence type="ECO:0000313" key="2">
    <source>
        <dbReference type="EMBL" id="CAA39559.1"/>
    </source>
</evidence>
<feature type="compositionally biased region" description="Basic and acidic residues" evidence="1">
    <location>
        <begin position="175"/>
        <end position="191"/>
    </location>
</feature>
<feature type="compositionally biased region" description="Low complexity" evidence="1">
    <location>
        <begin position="257"/>
        <end position="267"/>
    </location>
</feature>
<feature type="compositionally biased region" description="Pro residues" evidence="1">
    <location>
        <begin position="14"/>
        <end position="32"/>
    </location>
</feature>
<evidence type="ECO:0000256" key="1">
    <source>
        <dbReference type="SAM" id="MobiDB-lite"/>
    </source>
</evidence>
<feature type="compositionally biased region" description="Basic and acidic residues" evidence="1">
    <location>
        <begin position="247"/>
        <end position="256"/>
    </location>
</feature>
<feature type="compositionally biased region" description="Basic residues" evidence="1">
    <location>
        <begin position="332"/>
        <end position="341"/>
    </location>
</feature>
<feature type="region of interest" description="Disordered" evidence="1">
    <location>
        <begin position="1"/>
        <end position="102"/>
    </location>
</feature>
<feature type="region of interest" description="Disordered" evidence="1">
    <location>
        <begin position="144"/>
        <end position="416"/>
    </location>
</feature>
<name>Q52747_RUMFL</name>
<feature type="compositionally biased region" description="Basic residues" evidence="1">
    <location>
        <begin position="449"/>
        <end position="462"/>
    </location>
</feature>
<feature type="compositionally biased region" description="Basic and acidic residues" evidence="1">
    <location>
        <begin position="155"/>
        <end position="164"/>
    </location>
</feature>
<protein>
    <submittedName>
        <fullName evidence="2">Endo-glucanase</fullName>
    </submittedName>
</protein>
<feature type="compositionally biased region" description="Basic and acidic residues" evidence="1">
    <location>
        <begin position="316"/>
        <end position="331"/>
    </location>
</feature>